<evidence type="ECO:0000313" key="7">
    <source>
        <dbReference type="Proteomes" id="UP000299102"/>
    </source>
</evidence>
<dbReference type="AlphaFoldDB" id="A0A4C1YCG2"/>
<evidence type="ECO:0000256" key="1">
    <source>
        <dbReference type="ARBA" id="ARBA00022723"/>
    </source>
</evidence>
<feature type="compositionally biased region" description="Polar residues" evidence="4">
    <location>
        <begin position="422"/>
        <end position="437"/>
    </location>
</feature>
<feature type="region of interest" description="Disordered" evidence="4">
    <location>
        <begin position="404"/>
        <end position="437"/>
    </location>
</feature>
<dbReference type="Proteomes" id="UP000299102">
    <property type="component" value="Unassembled WGS sequence"/>
</dbReference>
<evidence type="ECO:0000259" key="5">
    <source>
        <dbReference type="Pfam" id="PF04500"/>
    </source>
</evidence>
<gene>
    <name evidence="6" type="ORF">EVAR_42948_1</name>
</gene>
<keyword evidence="7" id="KW-1185">Reference proteome</keyword>
<dbReference type="Pfam" id="PF04500">
    <property type="entry name" value="FLYWCH"/>
    <property type="match status" value="2"/>
</dbReference>
<evidence type="ECO:0000256" key="2">
    <source>
        <dbReference type="ARBA" id="ARBA00022771"/>
    </source>
</evidence>
<keyword evidence="1" id="KW-0479">Metal-binding</keyword>
<dbReference type="Gene3D" id="2.20.25.240">
    <property type="match status" value="3"/>
</dbReference>
<evidence type="ECO:0000313" key="6">
    <source>
        <dbReference type="EMBL" id="GBP73776.1"/>
    </source>
</evidence>
<protein>
    <recommendedName>
        <fullName evidence="5">FLYWCH-type domain-containing protein</fullName>
    </recommendedName>
</protein>
<evidence type="ECO:0000256" key="3">
    <source>
        <dbReference type="ARBA" id="ARBA00022833"/>
    </source>
</evidence>
<keyword evidence="3" id="KW-0862">Zinc</keyword>
<proteinExistence type="predicted"/>
<comment type="caution">
    <text evidence="6">The sequence shown here is derived from an EMBL/GenBank/DDBJ whole genome shotgun (WGS) entry which is preliminary data.</text>
</comment>
<sequence>MAILPLSDLPYELIPSRRGKRPLLLFDNHTFSQIGGPRNWYCSKKDRLSCKAKVNMDNEGRIVSYNTEHNHNPPAIHRTSDDFSYELIPSNKGKHPILLFDKYTFAQKGQRHWYCSKKLALGCQAKVYMDKEGRITYYDRSHNHDPPKIHRTSDGRCIRGKKMILCQGYTFALRGASLRCWYCSRKTTTNCQARIYFGKDDKPFKPRCLRVIEEVSTSCNIFLRLTGHLNDDAHARIFKTYDRWANNLSSHQRVGGHYLPWTFATLREMPVLSDRNSISNGGGIDGKGVGYSYSKHNNESISYFTSVFLRMWYLTSQARPFSCCCQVDHNLAVPFWGSYIMCARLWSSGRRVAFEQQGVIELVSRKGGKMLYYKGYTYSRHKAVRKQMLWRWFCSSHHAKGLSREPLHERVQRSGQKRGGTHTRSATVPHNLQWSIR</sequence>
<evidence type="ECO:0000256" key="4">
    <source>
        <dbReference type="SAM" id="MobiDB-lite"/>
    </source>
</evidence>
<dbReference type="GO" id="GO:0008270">
    <property type="term" value="F:zinc ion binding"/>
    <property type="evidence" value="ECO:0007669"/>
    <property type="project" value="UniProtKB-KW"/>
</dbReference>
<organism evidence="6 7">
    <name type="scientific">Eumeta variegata</name>
    <name type="common">Bagworm moth</name>
    <name type="synonym">Eumeta japonica</name>
    <dbReference type="NCBI Taxonomy" id="151549"/>
    <lineage>
        <taxon>Eukaryota</taxon>
        <taxon>Metazoa</taxon>
        <taxon>Ecdysozoa</taxon>
        <taxon>Arthropoda</taxon>
        <taxon>Hexapoda</taxon>
        <taxon>Insecta</taxon>
        <taxon>Pterygota</taxon>
        <taxon>Neoptera</taxon>
        <taxon>Endopterygota</taxon>
        <taxon>Lepidoptera</taxon>
        <taxon>Glossata</taxon>
        <taxon>Ditrysia</taxon>
        <taxon>Tineoidea</taxon>
        <taxon>Psychidae</taxon>
        <taxon>Oiketicinae</taxon>
        <taxon>Eumeta</taxon>
    </lineage>
</organism>
<dbReference type="OrthoDB" id="7485060at2759"/>
<keyword evidence="2" id="KW-0863">Zinc-finger</keyword>
<dbReference type="EMBL" id="BGZK01001186">
    <property type="protein sequence ID" value="GBP73776.1"/>
    <property type="molecule type" value="Genomic_DNA"/>
</dbReference>
<feature type="domain" description="FLYWCH-type" evidence="5">
    <location>
        <begin position="92"/>
        <end position="144"/>
    </location>
</feature>
<dbReference type="InterPro" id="IPR007588">
    <property type="entry name" value="Znf_FLYWCH"/>
</dbReference>
<accession>A0A4C1YCG2</accession>
<name>A0A4C1YCG2_EUMVA</name>
<feature type="domain" description="FLYWCH-type" evidence="5">
    <location>
        <begin position="16"/>
        <end position="71"/>
    </location>
</feature>
<reference evidence="6 7" key="1">
    <citation type="journal article" date="2019" name="Commun. Biol.">
        <title>The bagworm genome reveals a unique fibroin gene that provides high tensile strength.</title>
        <authorList>
            <person name="Kono N."/>
            <person name="Nakamura H."/>
            <person name="Ohtoshi R."/>
            <person name="Tomita M."/>
            <person name="Numata K."/>
            <person name="Arakawa K."/>
        </authorList>
    </citation>
    <scope>NUCLEOTIDE SEQUENCE [LARGE SCALE GENOMIC DNA]</scope>
</reference>